<organism evidence="2 3">
    <name type="scientific">Romanomermis culicivorax</name>
    <name type="common">Nematode worm</name>
    <dbReference type="NCBI Taxonomy" id="13658"/>
    <lineage>
        <taxon>Eukaryota</taxon>
        <taxon>Metazoa</taxon>
        <taxon>Ecdysozoa</taxon>
        <taxon>Nematoda</taxon>
        <taxon>Enoplea</taxon>
        <taxon>Dorylaimia</taxon>
        <taxon>Mermithida</taxon>
        <taxon>Mermithoidea</taxon>
        <taxon>Mermithidae</taxon>
        <taxon>Romanomermis</taxon>
    </lineage>
</organism>
<dbReference type="WBParaSite" id="nRc.2.0.1.t44642-RA">
    <property type="protein sequence ID" value="nRc.2.0.1.t44642-RA"/>
    <property type="gene ID" value="nRc.2.0.1.g44642"/>
</dbReference>
<keyword evidence="2" id="KW-1185">Reference proteome</keyword>
<proteinExistence type="predicted"/>
<protein>
    <submittedName>
        <fullName evidence="3">Uncharacterized protein</fullName>
    </submittedName>
</protein>
<evidence type="ECO:0000256" key="1">
    <source>
        <dbReference type="SAM" id="MobiDB-lite"/>
    </source>
</evidence>
<dbReference type="Proteomes" id="UP000887565">
    <property type="component" value="Unplaced"/>
</dbReference>
<reference evidence="3" key="1">
    <citation type="submission" date="2022-11" db="UniProtKB">
        <authorList>
            <consortium name="WormBaseParasite"/>
        </authorList>
    </citation>
    <scope>IDENTIFICATION</scope>
</reference>
<accession>A0A915L2D0</accession>
<evidence type="ECO:0000313" key="2">
    <source>
        <dbReference type="Proteomes" id="UP000887565"/>
    </source>
</evidence>
<dbReference type="AlphaFoldDB" id="A0A915L2D0"/>
<evidence type="ECO:0000313" key="3">
    <source>
        <dbReference type="WBParaSite" id="nRc.2.0.1.t44642-RA"/>
    </source>
</evidence>
<feature type="compositionally biased region" description="Polar residues" evidence="1">
    <location>
        <begin position="51"/>
        <end position="72"/>
    </location>
</feature>
<feature type="region of interest" description="Disordered" evidence="1">
    <location>
        <begin position="36"/>
        <end position="72"/>
    </location>
</feature>
<sequence length="72" mass="7860">MRHLPVMLAIPPPTQVQPAIQAPPLQRFSASDSTIIPPATEAAPLQPPPVQFQTSAEKQMNTKLYSETPQTK</sequence>
<name>A0A915L2D0_ROMCU</name>